<reference evidence="1 2" key="1">
    <citation type="journal article" date="2018" name="Nat. Ecol. Evol.">
        <title>Shark genomes provide insights into elasmobranch evolution and the origin of vertebrates.</title>
        <authorList>
            <person name="Hara Y"/>
            <person name="Yamaguchi K"/>
            <person name="Onimaru K"/>
            <person name="Kadota M"/>
            <person name="Koyanagi M"/>
            <person name="Keeley SD"/>
            <person name="Tatsumi K"/>
            <person name="Tanaka K"/>
            <person name="Motone F"/>
            <person name="Kageyama Y"/>
            <person name="Nozu R"/>
            <person name="Adachi N"/>
            <person name="Nishimura O"/>
            <person name="Nakagawa R"/>
            <person name="Tanegashima C"/>
            <person name="Kiyatake I"/>
            <person name="Matsumoto R"/>
            <person name="Murakumo K"/>
            <person name="Nishida K"/>
            <person name="Terakita A"/>
            <person name="Kuratani S"/>
            <person name="Sato K"/>
            <person name="Hyodo S Kuraku.S."/>
        </authorList>
    </citation>
    <scope>NUCLEOTIDE SEQUENCE [LARGE SCALE GENOMIC DNA]</scope>
</reference>
<comment type="caution">
    <text evidence="1">The sequence shown here is derived from an EMBL/GenBank/DDBJ whole genome shotgun (WGS) entry which is preliminary data.</text>
</comment>
<evidence type="ECO:0000313" key="2">
    <source>
        <dbReference type="Proteomes" id="UP000287033"/>
    </source>
</evidence>
<gene>
    <name evidence="1" type="ORF">chiPu_0026020</name>
</gene>
<dbReference type="AlphaFoldDB" id="A0A401TI66"/>
<organism evidence="1 2">
    <name type="scientific">Chiloscyllium punctatum</name>
    <name type="common">Brownbanded bambooshark</name>
    <name type="synonym">Hemiscyllium punctatum</name>
    <dbReference type="NCBI Taxonomy" id="137246"/>
    <lineage>
        <taxon>Eukaryota</taxon>
        <taxon>Metazoa</taxon>
        <taxon>Chordata</taxon>
        <taxon>Craniata</taxon>
        <taxon>Vertebrata</taxon>
        <taxon>Chondrichthyes</taxon>
        <taxon>Elasmobranchii</taxon>
        <taxon>Galeomorphii</taxon>
        <taxon>Galeoidea</taxon>
        <taxon>Orectolobiformes</taxon>
        <taxon>Hemiscylliidae</taxon>
        <taxon>Chiloscyllium</taxon>
    </lineage>
</organism>
<sequence length="57" mass="6679">MFLDMAQQVGEVLDLDPIQHLDILVRDWEWSENYGKESGKEYLLETKKVKTEPVLSL</sequence>
<evidence type="ECO:0000313" key="1">
    <source>
        <dbReference type="EMBL" id="GCC42351.1"/>
    </source>
</evidence>
<dbReference type="OrthoDB" id="6270329at2759"/>
<proteinExistence type="predicted"/>
<dbReference type="EMBL" id="BEZZ01070724">
    <property type="protein sequence ID" value="GCC42351.1"/>
    <property type="molecule type" value="Genomic_DNA"/>
</dbReference>
<protein>
    <submittedName>
        <fullName evidence="1">Uncharacterized protein</fullName>
    </submittedName>
</protein>
<keyword evidence="2" id="KW-1185">Reference proteome</keyword>
<accession>A0A401TI66</accession>
<name>A0A401TI66_CHIPU</name>
<dbReference type="Proteomes" id="UP000287033">
    <property type="component" value="Unassembled WGS sequence"/>
</dbReference>
<feature type="non-terminal residue" evidence="1">
    <location>
        <position position="57"/>
    </location>
</feature>